<dbReference type="EC" id="4.1.1.48" evidence="9"/>
<evidence type="ECO:0000313" key="11">
    <source>
        <dbReference type="EMBL" id="HIS48860.1"/>
    </source>
</evidence>
<evidence type="ECO:0000313" key="12">
    <source>
        <dbReference type="Proteomes" id="UP000823927"/>
    </source>
</evidence>
<evidence type="ECO:0000256" key="1">
    <source>
        <dbReference type="ARBA" id="ARBA00001633"/>
    </source>
</evidence>
<dbReference type="AlphaFoldDB" id="A0A9D1F7E4"/>
<keyword evidence="8 9" id="KW-0456">Lyase</keyword>
<dbReference type="PANTHER" id="PTHR22854">
    <property type="entry name" value="TRYPTOPHAN BIOSYNTHESIS PROTEIN"/>
    <property type="match status" value="1"/>
</dbReference>
<dbReference type="GO" id="GO:0000162">
    <property type="term" value="P:L-tryptophan biosynthetic process"/>
    <property type="evidence" value="ECO:0007669"/>
    <property type="project" value="UniProtKB-UniRule"/>
</dbReference>
<dbReference type="NCBIfam" id="NF001377">
    <property type="entry name" value="PRK00278.2-4"/>
    <property type="match status" value="1"/>
</dbReference>
<evidence type="ECO:0000256" key="2">
    <source>
        <dbReference type="ARBA" id="ARBA00004696"/>
    </source>
</evidence>
<comment type="similarity">
    <text evidence="3 9">Belongs to the TrpC family.</text>
</comment>
<name>A0A9D1F7E4_9FIRM</name>
<evidence type="ECO:0000259" key="10">
    <source>
        <dbReference type="Pfam" id="PF00218"/>
    </source>
</evidence>
<evidence type="ECO:0000256" key="9">
    <source>
        <dbReference type="HAMAP-Rule" id="MF_00134"/>
    </source>
</evidence>
<evidence type="ECO:0000256" key="6">
    <source>
        <dbReference type="ARBA" id="ARBA00022822"/>
    </source>
</evidence>
<feature type="domain" description="Indole-3-glycerol phosphate synthase" evidence="10">
    <location>
        <begin position="4"/>
        <end position="263"/>
    </location>
</feature>
<dbReference type="CDD" id="cd00331">
    <property type="entry name" value="IGPS"/>
    <property type="match status" value="1"/>
</dbReference>
<organism evidence="11 12">
    <name type="scientific">Candidatus Scybalocola faecigallinarum</name>
    <dbReference type="NCBI Taxonomy" id="2840941"/>
    <lineage>
        <taxon>Bacteria</taxon>
        <taxon>Bacillati</taxon>
        <taxon>Bacillota</taxon>
        <taxon>Clostridia</taxon>
        <taxon>Lachnospirales</taxon>
        <taxon>Lachnospiraceae</taxon>
        <taxon>Lachnospiraceae incertae sedis</taxon>
        <taxon>Candidatus Scybalocola (ex Gilroy et al. 2021)</taxon>
    </lineage>
</organism>
<dbReference type="Proteomes" id="UP000823927">
    <property type="component" value="Unassembled WGS sequence"/>
</dbReference>
<evidence type="ECO:0000256" key="3">
    <source>
        <dbReference type="ARBA" id="ARBA00008737"/>
    </source>
</evidence>
<reference evidence="11" key="2">
    <citation type="journal article" date="2021" name="PeerJ">
        <title>Extensive microbial diversity within the chicken gut microbiome revealed by metagenomics and culture.</title>
        <authorList>
            <person name="Gilroy R."/>
            <person name="Ravi A."/>
            <person name="Getino M."/>
            <person name="Pursley I."/>
            <person name="Horton D.L."/>
            <person name="Alikhan N.F."/>
            <person name="Baker D."/>
            <person name="Gharbi K."/>
            <person name="Hall N."/>
            <person name="Watson M."/>
            <person name="Adriaenssens E.M."/>
            <person name="Foster-Nyarko E."/>
            <person name="Jarju S."/>
            <person name="Secka A."/>
            <person name="Antonio M."/>
            <person name="Oren A."/>
            <person name="Chaudhuri R.R."/>
            <person name="La Ragione R."/>
            <person name="Hildebrand F."/>
            <person name="Pallen M.J."/>
        </authorList>
    </citation>
    <scope>NUCLEOTIDE SEQUENCE</scope>
    <source>
        <strain evidence="11">CHK178-757</strain>
    </source>
</reference>
<comment type="pathway">
    <text evidence="2 9">Amino-acid biosynthesis; L-tryptophan biosynthesis; L-tryptophan from chorismate: step 4/5.</text>
</comment>
<dbReference type="Gene3D" id="3.20.20.70">
    <property type="entry name" value="Aldolase class I"/>
    <property type="match status" value="1"/>
</dbReference>
<sequence length="276" mass="30527">MNILEKIAERAAQRVVSAQTVNPLPKLRREAEAIYQAELCQHPEKTIDRRFARAISGQELKFICEVKKASPSKGIIARDFPWLDIAIAYEQAGAAAISCLTEPYWFLGKNEYLKEIACTVNIPVLRKDFIVDAYMIYEAKVLGAAAVLLICAILDDCQLKDYIALTQSLGMDALVEAHTPEEIQRAVHAGAGIIGVNNRNLKDFSVDIENSRKLKALAPKDTLFVSESGIKTPEDVQALRGNGTSAVLIGETLMRAKNKKNMLDYLAGRTMTYDPD</sequence>
<dbReference type="InterPro" id="IPR013785">
    <property type="entry name" value="Aldolase_TIM"/>
</dbReference>
<gene>
    <name evidence="9 11" type="primary">trpC</name>
    <name evidence="11" type="ORF">IAB46_15170</name>
</gene>
<evidence type="ECO:0000256" key="5">
    <source>
        <dbReference type="ARBA" id="ARBA00022793"/>
    </source>
</evidence>
<dbReference type="PROSITE" id="PS00614">
    <property type="entry name" value="IGPS"/>
    <property type="match status" value="1"/>
</dbReference>
<dbReference type="Pfam" id="PF00218">
    <property type="entry name" value="IGPS"/>
    <property type="match status" value="1"/>
</dbReference>
<dbReference type="InterPro" id="IPR013798">
    <property type="entry name" value="Indole-3-glycerol_P_synth_dom"/>
</dbReference>
<evidence type="ECO:0000256" key="8">
    <source>
        <dbReference type="ARBA" id="ARBA00023239"/>
    </source>
</evidence>
<comment type="caution">
    <text evidence="11">The sequence shown here is derived from an EMBL/GenBank/DDBJ whole genome shotgun (WGS) entry which is preliminary data.</text>
</comment>
<dbReference type="EMBL" id="DVIT01000065">
    <property type="protein sequence ID" value="HIS48860.1"/>
    <property type="molecule type" value="Genomic_DNA"/>
</dbReference>
<accession>A0A9D1F7E4</accession>
<dbReference type="FunFam" id="3.20.20.70:FF:000024">
    <property type="entry name" value="Indole-3-glycerol phosphate synthase"/>
    <property type="match status" value="1"/>
</dbReference>
<proteinExistence type="inferred from homology"/>
<dbReference type="GO" id="GO:0004640">
    <property type="term" value="F:phosphoribosylanthranilate isomerase activity"/>
    <property type="evidence" value="ECO:0007669"/>
    <property type="project" value="TreeGrafter"/>
</dbReference>
<dbReference type="InterPro" id="IPR045186">
    <property type="entry name" value="Indole-3-glycerol_P_synth"/>
</dbReference>
<dbReference type="InterPro" id="IPR011060">
    <property type="entry name" value="RibuloseP-bd_barrel"/>
</dbReference>
<keyword evidence="4 9" id="KW-0028">Amino-acid biosynthesis</keyword>
<dbReference type="GO" id="GO:0004425">
    <property type="term" value="F:indole-3-glycerol-phosphate synthase activity"/>
    <property type="evidence" value="ECO:0007669"/>
    <property type="project" value="UniProtKB-UniRule"/>
</dbReference>
<dbReference type="SUPFAM" id="SSF51366">
    <property type="entry name" value="Ribulose-phoshate binding barrel"/>
    <property type="match status" value="1"/>
</dbReference>
<dbReference type="HAMAP" id="MF_00134_B">
    <property type="entry name" value="IGPS_B"/>
    <property type="match status" value="1"/>
</dbReference>
<comment type="catalytic activity">
    <reaction evidence="1 9">
        <text>1-(2-carboxyphenylamino)-1-deoxy-D-ribulose 5-phosphate + H(+) = (1S,2R)-1-C-(indol-3-yl)glycerol 3-phosphate + CO2 + H2O</text>
        <dbReference type="Rhea" id="RHEA:23476"/>
        <dbReference type="ChEBI" id="CHEBI:15377"/>
        <dbReference type="ChEBI" id="CHEBI:15378"/>
        <dbReference type="ChEBI" id="CHEBI:16526"/>
        <dbReference type="ChEBI" id="CHEBI:58613"/>
        <dbReference type="ChEBI" id="CHEBI:58866"/>
        <dbReference type="EC" id="4.1.1.48"/>
    </reaction>
</comment>
<keyword evidence="6 9" id="KW-0822">Tryptophan biosynthesis</keyword>
<keyword evidence="5 9" id="KW-0210">Decarboxylase</keyword>
<dbReference type="InterPro" id="IPR001468">
    <property type="entry name" value="Indole-3-GlycerolPSynthase_CS"/>
</dbReference>
<evidence type="ECO:0000256" key="7">
    <source>
        <dbReference type="ARBA" id="ARBA00023141"/>
    </source>
</evidence>
<keyword evidence="7 9" id="KW-0057">Aromatic amino acid biosynthesis</keyword>
<reference evidence="11" key="1">
    <citation type="submission" date="2020-10" db="EMBL/GenBank/DDBJ databases">
        <authorList>
            <person name="Gilroy R."/>
        </authorList>
    </citation>
    <scope>NUCLEOTIDE SEQUENCE</scope>
    <source>
        <strain evidence="11">CHK178-757</strain>
    </source>
</reference>
<protein>
    <recommendedName>
        <fullName evidence="9">Indole-3-glycerol phosphate synthase</fullName>
        <shortName evidence="9">IGPS</shortName>
        <ecNumber evidence="9">4.1.1.48</ecNumber>
    </recommendedName>
</protein>
<evidence type="ECO:0000256" key="4">
    <source>
        <dbReference type="ARBA" id="ARBA00022605"/>
    </source>
</evidence>
<dbReference type="PANTHER" id="PTHR22854:SF2">
    <property type="entry name" value="INDOLE-3-GLYCEROL-PHOSPHATE SYNTHASE"/>
    <property type="match status" value="1"/>
</dbReference>